<evidence type="ECO:0000256" key="1">
    <source>
        <dbReference type="SAM" id="MobiDB-lite"/>
    </source>
</evidence>
<feature type="region of interest" description="Disordered" evidence="1">
    <location>
        <begin position="178"/>
        <end position="208"/>
    </location>
</feature>
<evidence type="ECO:0000313" key="3">
    <source>
        <dbReference type="Proteomes" id="UP001153678"/>
    </source>
</evidence>
<protein>
    <submittedName>
        <fullName evidence="2">13561_t:CDS:1</fullName>
    </submittedName>
</protein>
<proteinExistence type="predicted"/>
<accession>A0A9W4WJL7</accession>
<comment type="caution">
    <text evidence="2">The sequence shown here is derived from an EMBL/GenBank/DDBJ whole genome shotgun (WGS) entry which is preliminary data.</text>
</comment>
<feature type="region of interest" description="Disordered" evidence="1">
    <location>
        <begin position="55"/>
        <end position="115"/>
    </location>
</feature>
<dbReference type="OrthoDB" id="10462242at2759"/>
<reference evidence="2" key="1">
    <citation type="submission" date="2022-08" db="EMBL/GenBank/DDBJ databases">
        <authorList>
            <person name="Kallberg Y."/>
            <person name="Tangrot J."/>
            <person name="Rosling A."/>
        </authorList>
    </citation>
    <scope>NUCLEOTIDE SEQUENCE</scope>
    <source>
        <strain evidence="2">Wild A</strain>
    </source>
</reference>
<feature type="compositionally biased region" description="Polar residues" evidence="1">
    <location>
        <begin position="101"/>
        <end position="115"/>
    </location>
</feature>
<keyword evidence="3" id="KW-1185">Reference proteome</keyword>
<dbReference type="AlphaFoldDB" id="A0A9W4WJL7"/>
<organism evidence="2 3">
    <name type="scientific">Funneliformis geosporum</name>
    <dbReference type="NCBI Taxonomy" id="1117311"/>
    <lineage>
        <taxon>Eukaryota</taxon>
        <taxon>Fungi</taxon>
        <taxon>Fungi incertae sedis</taxon>
        <taxon>Mucoromycota</taxon>
        <taxon>Glomeromycotina</taxon>
        <taxon>Glomeromycetes</taxon>
        <taxon>Glomerales</taxon>
        <taxon>Glomeraceae</taxon>
        <taxon>Funneliformis</taxon>
    </lineage>
</organism>
<feature type="compositionally biased region" description="Low complexity" evidence="1">
    <location>
        <begin position="56"/>
        <end position="100"/>
    </location>
</feature>
<gene>
    <name evidence="2" type="ORF">FWILDA_LOCUS2703</name>
</gene>
<dbReference type="Proteomes" id="UP001153678">
    <property type="component" value="Unassembled WGS sequence"/>
</dbReference>
<dbReference type="EMBL" id="CAMKVN010000327">
    <property type="protein sequence ID" value="CAI2166695.1"/>
    <property type="molecule type" value="Genomic_DNA"/>
</dbReference>
<feature type="compositionally biased region" description="Low complexity" evidence="1">
    <location>
        <begin position="182"/>
        <end position="200"/>
    </location>
</feature>
<sequence length="208" mass="22554">MVLSRVASLAEPPVVPSSGYYSTNNFNPNMMEFTQNNQIYLGEWDVVGVENSHHQIPTTVSSPSSSTINQNQTTSASVIGNSTSPNHPNSPPGSNGNPTSIHQDQSSNYLSYPMNDDQNTSNLLINGSHDMINSNAVQGLGALGQNVVDGTNINVNGNNIDNDHSTHQIMVQPHPHHPMLIQSTSHSQPFSNSSTSTSNHVWVQQQQW</sequence>
<evidence type="ECO:0000313" key="2">
    <source>
        <dbReference type="EMBL" id="CAI2166695.1"/>
    </source>
</evidence>
<name>A0A9W4WJL7_9GLOM</name>